<dbReference type="OrthoDB" id="5070005at2759"/>
<proteinExistence type="predicted"/>
<accession>A0A3M2SMQ3</accession>
<comment type="caution">
    <text evidence="1">The sequence shown here is derived from an EMBL/GenBank/DDBJ whole genome shotgun (WGS) entry which is preliminary data.</text>
</comment>
<organism evidence="1 2">
    <name type="scientific">Fusarium kuroshium</name>
    <dbReference type="NCBI Taxonomy" id="2010991"/>
    <lineage>
        <taxon>Eukaryota</taxon>
        <taxon>Fungi</taxon>
        <taxon>Dikarya</taxon>
        <taxon>Ascomycota</taxon>
        <taxon>Pezizomycotina</taxon>
        <taxon>Sordariomycetes</taxon>
        <taxon>Hypocreomycetidae</taxon>
        <taxon>Hypocreales</taxon>
        <taxon>Nectriaceae</taxon>
        <taxon>Fusarium</taxon>
        <taxon>Fusarium solani species complex</taxon>
    </lineage>
</organism>
<name>A0A3M2SMQ3_9HYPO</name>
<dbReference type="AlphaFoldDB" id="A0A3M2SMQ3"/>
<dbReference type="Proteomes" id="UP000277212">
    <property type="component" value="Unassembled WGS sequence"/>
</dbReference>
<evidence type="ECO:0000313" key="1">
    <source>
        <dbReference type="EMBL" id="RMJ18833.1"/>
    </source>
</evidence>
<protein>
    <submittedName>
        <fullName evidence="1">Uncharacterized protein</fullName>
    </submittedName>
</protein>
<dbReference type="EMBL" id="NKUJ01000014">
    <property type="protein sequence ID" value="RMJ18833.1"/>
    <property type="molecule type" value="Genomic_DNA"/>
</dbReference>
<evidence type="ECO:0000313" key="2">
    <source>
        <dbReference type="Proteomes" id="UP000277212"/>
    </source>
</evidence>
<reference evidence="1 2" key="1">
    <citation type="submission" date="2017-06" db="EMBL/GenBank/DDBJ databases">
        <title>Comparative genomic analysis of Ambrosia Fusariam Clade fungi.</title>
        <authorList>
            <person name="Stajich J.E."/>
            <person name="Carrillo J."/>
            <person name="Kijimoto T."/>
            <person name="Eskalen A."/>
            <person name="O'Donnell K."/>
            <person name="Kasson M."/>
        </authorList>
    </citation>
    <scope>NUCLEOTIDE SEQUENCE [LARGE SCALE GENOMIC DNA]</scope>
    <source>
        <strain evidence="1">UCR3666</strain>
    </source>
</reference>
<keyword evidence="2" id="KW-1185">Reference proteome</keyword>
<sequence length="397" mass="45278">MPLNQLPLELRLDIWNLCLTSLDEDRYLILGVSLGISMSHHPRSPFVEQIVVGGSFVPACPDHALPVHPVESQLTIQGLGALCSESRAVVLQHYPDLVRLEKNTWVLGNCWKLAHGYEAWEKAGCRPQRFYLRCNLKKDILWAHSAAPAQRFHSHGPRDYALGVYEMIKDVPWGPVNADVFRETLKSMKHVVVSMPLSLGQNGPGPIPHGSFPPNTPRIQELLSGMPILDTLSIQVGRFPEPFKRVKTPGPVQDSTPDVTLLYRPLSQRFISPRYHNIPSARFYTGVRQFKRLGIAEHTQDFYLSLDRRLSTEGLRFEHPRMTTLRLRKKPTEEAEAEKWLREKEHFDKWMMTDGTLDWKECDGKSLYLPQQFTMVASDEEIEAGSQGKDLGTWVVR</sequence>
<gene>
    <name evidence="1" type="ORF">CDV36_001491</name>
</gene>